<dbReference type="SUPFAM" id="SSF143430">
    <property type="entry name" value="TTP0101/SSO1404-like"/>
    <property type="match status" value="1"/>
</dbReference>
<feature type="binding site" evidence="9">
    <location>
        <position position="10"/>
    </location>
    <ligand>
        <name>Mg(2+)</name>
        <dbReference type="ChEBI" id="CHEBI:18420"/>
        <note>catalytic</note>
    </ligand>
</feature>
<evidence type="ECO:0000256" key="5">
    <source>
        <dbReference type="ARBA" id="ARBA00022759"/>
    </source>
</evidence>
<organism evidence="10 11">
    <name type="scientific">Heliobacterium mobile</name>
    <name type="common">Heliobacillus mobilis</name>
    <dbReference type="NCBI Taxonomy" id="28064"/>
    <lineage>
        <taxon>Bacteria</taxon>
        <taxon>Bacillati</taxon>
        <taxon>Bacillota</taxon>
        <taxon>Clostridia</taxon>
        <taxon>Eubacteriales</taxon>
        <taxon>Heliobacteriaceae</taxon>
        <taxon>Heliobacterium</taxon>
    </lineage>
</organism>
<keyword evidence="11" id="KW-1185">Reference proteome</keyword>
<protein>
    <recommendedName>
        <fullName evidence="9">CRISPR-associated endoribonuclease Cas2</fullName>
        <ecNumber evidence="9">3.1.-.-</ecNumber>
    </recommendedName>
</protein>
<evidence type="ECO:0000256" key="4">
    <source>
        <dbReference type="ARBA" id="ARBA00022723"/>
    </source>
</evidence>
<dbReference type="Proteomes" id="UP000430670">
    <property type="component" value="Unassembled WGS sequence"/>
</dbReference>
<keyword evidence="7 9" id="KW-0460">Magnesium</keyword>
<evidence type="ECO:0000256" key="2">
    <source>
        <dbReference type="ARBA" id="ARBA00009959"/>
    </source>
</evidence>
<dbReference type="EMBL" id="WNKU01000050">
    <property type="protein sequence ID" value="MTV50975.1"/>
    <property type="molecule type" value="Genomic_DNA"/>
</dbReference>
<dbReference type="InterPro" id="IPR019199">
    <property type="entry name" value="Virulence_VapD/CRISPR_Cas2"/>
</dbReference>
<comment type="function">
    <text evidence="9">CRISPR (clustered regularly interspaced short palindromic repeat), is an adaptive immune system that provides protection against mobile genetic elements (viruses, transposable elements and conjugative plasmids). CRISPR clusters contain sequences complementary to antecedent mobile elements and target invading nucleic acids. CRISPR clusters are transcribed and processed into CRISPR RNA (crRNA). Functions as a ssRNA-specific endoribonuclease. Involved in the integration of spacer DNA into the CRISPR cassette.</text>
</comment>
<dbReference type="Pfam" id="PF09827">
    <property type="entry name" value="CRISPR_Cas2"/>
    <property type="match status" value="1"/>
</dbReference>
<dbReference type="GO" id="GO:0043571">
    <property type="term" value="P:maintenance of CRISPR repeat elements"/>
    <property type="evidence" value="ECO:0007669"/>
    <property type="project" value="UniProtKB-UniRule"/>
</dbReference>
<dbReference type="PANTHER" id="PTHR34405:SF3">
    <property type="entry name" value="CRISPR-ASSOCIATED ENDORIBONUCLEASE CAS2 3"/>
    <property type="match status" value="1"/>
</dbReference>
<dbReference type="GO" id="GO:0004521">
    <property type="term" value="F:RNA endonuclease activity"/>
    <property type="evidence" value="ECO:0007669"/>
    <property type="project" value="InterPro"/>
</dbReference>
<comment type="cofactor">
    <cofactor evidence="1 9">
        <name>Mg(2+)</name>
        <dbReference type="ChEBI" id="CHEBI:18420"/>
    </cofactor>
</comment>
<keyword evidence="8 9" id="KW-0051">Antiviral defense</keyword>
<keyword evidence="3 9" id="KW-0540">Nuclease</keyword>
<evidence type="ECO:0000256" key="9">
    <source>
        <dbReference type="HAMAP-Rule" id="MF_01471"/>
    </source>
</evidence>
<keyword evidence="5 9" id="KW-0255">Endonuclease</keyword>
<evidence type="ECO:0000256" key="3">
    <source>
        <dbReference type="ARBA" id="ARBA00022722"/>
    </source>
</evidence>
<evidence type="ECO:0000256" key="7">
    <source>
        <dbReference type="ARBA" id="ARBA00022842"/>
    </source>
</evidence>
<sequence length="96" mass="11448">MRRCYLVCYDISDAKRLRKVFKTMKGYGEHWQYSIFFCVLKDIERVRLQGKLESIVNAREDQIMIVDLGSNEEKARESTEVIGKRLEQIDERLLVF</sequence>
<keyword evidence="4 9" id="KW-0479">Metal-binding</keyword>
<dbReference type="NCBIfam" id="TIGR01573">
    <property type="entry name" value="cas2"/>
    <property type="match status" value="1"/>
</dbReference>
<comment type="subunit">
    <text evidence="9">Homodimer, forms a heterotetramer with a Cas1 homodimer.</text>
</comment>
<evidence type="ECO:0000313" key="10">
    <source>
        <dbReference type="EMBL" id="MTV50975.1"/>
    </source>
</evidence>
<dbReference type="GO" id="GO:0046872">
    <property type="term" value="F:metal ion binding"/>
    <property type="evidence" value="ECO:0007669"/>
    <property type="project" value="UniProtKB-UniRule"/>
</dbReference>
<dbReference type="EC" id="3.1.-.-" evidence="9"/>
<dbReference type="Gene3D" id="3.30.70.240">
    <property type="match status" value="1"/>
</dbReference>
<evidence type="ECO:0000313" key="11">
    <source>
        <dbReference type="Proteomes" id="UP000430670"/>
    </source>
</evidence>
<keyword evidence="6 9" id="KW-0378">Hydrolase</keyword>
<evidence type="ECO:0000256" key="6">
    <source>
        <dbReference type="ARBA" id="ARBA00022801"/>
    </source>
</evidence>
<reference evidence="10 11" key="1">
    <citation type="submission" date="2019-11" db="EMBL/GenBank/DDBJ databases">
        <title>Whole-genome sequence of a the green, strictly anaerobic photosynthetic bacterium Heliobacillus mobilis DSM 6151.</title>
        <authorList>
            <person name="Kyndt J.A."/>
            <person name="Meyer T.E."/>
        </authorList>
    </citation>
    <scope>NUCLEOTIDE SEQUENCE [LARGE SCALE GENOMIC DNA]</scope>
    <source>
        <strain evidence="10 11">DSM 6151</strain>
    </source>
</reference>
<dbReference type="CDD" id="cd09725">
    <property type="entry name" value="Cas2_I_II_III"/>
    <property type="match status" value="1"/>
</dbReference>
<name>A0A6I3SQK7_HELMO</name>
<proteinExistence type="inferred from homology"/>
<dbReference type="RefSeq" id="WP_155478057.1">
    <property type="nucleotide sequence ID" value="NZ_WNKU01000050.1"/>
</dbReference>
<comment type="caution">
    <text evidence="10">The sequence shown here is derived from an EMBL/GenBank/DDBJ whole genome shotgun (WGS) entry which is preliminary data.</text>
</comment>
<dbReference type="AlphaFoldDB" id="A0A6I3SQK7"/>
<dbReference type="GO" id="GO:0016787">
    <property type="term" value="F:hydrolase activity"/>
    <property type="evidence" value="ECO:0007669"/>
    <property type="project" value="UniProtKB-KW"/>
</dbReference>
<dbReference type="GO" id="GO:0051607">
    <property type="term" value="P:defense response to virus"/>
    <property type="evidence" value="ECO:0007669"/>
    <property type="project" value="UniProtKB-UniRule"/>
</dbReference>
<dbReference type="HAMAP" id="MF_01471">
    <property type="entry name" value="Cas2"/>
    <property type="match status" value="1"/>
</dbReference>
<gene>
    <name evidence="9 10" type="primary">cas2</name>
    <name evidence="10" type="ORF">GJ688_18830</name>
</gene>
<evidence type="ECO:0000256" key="1">
    <source>
        <dbReference type="ARBA" id="ARBA00001946"/>
    </source>
</evidence>
<dbReference type="InterPro" id="IPR021127">
    <property type="entry name" value="CRISPR_associated_Cas2"/>
</dbReference>
<evidence type="ECO:0000256" key="8">
    <source>
        <dbReference type="ARBA" id="ARBA00023118"/>
    </source>
</evidence>
<dbReference type="PANTHER" id="PTHR34405">
    <property type="entry name" value="CRISPR-ASSOCIATED ENDORIBONUCLEASE CAS2"/>
    <property type="match status" value="1"/>
</dbReference>
<accession>A0A6I3SQK7</accession>
<comment type="similarity">
    <text evidence="2 9">Belongs to the CRISPR-associated endoribonuclease Cas2 protein family.</text>
</comment>
<dbReference type="OrthoDB" id="9798176at2"/>